<reference evidence="1" key="2">
    <citation type="submission" date="2025-08" db="UniProtKB">
        <authorList>
            <consortium name="Ensembl"/>
        </authorList>
    </citation>
    <scope>IDENTIFICATION</scope>
</reference>
<accession>A0A673BHY7</accession>
<dbReference type="Ensembl" id="ENSSORT00005042412.1">
    <property type="protein sequence ID" value="ENSSORP00005041350.1"/>
    <property type="gene ID" value="ENSSORG00005019243.1"/>
</dbReference>
<organism evidence="1 2">
    <name type="scientific">Sphaeramia orbicularis</name>
    <name type="common">orbiculate cardinalfish</name>
    <dbReference type="NCBI Taxonomy" id="375764"/>
    <lineage>
        <taxon>Eukaryota</taxon>
        <taxon>Metazoa</taxon>
        <taxon>Chordata</taxon>
        <taxon>Craniata</taxon>
        <taxon>Vertebrata</taxon>
        <taxon>Euteleostomi</taxon>
        <taxon>Actinopterygii</taxon>
        <taxon>Neopterygii</taxon>
        <taxon>Teleostei</taxon>
        <taxon>Neoteleostei</taxon>
        <taxon>Acanthomorphata</taxon>
        <taxon>Gobiaria</taxon>
        <taxon>Kurtiformes</taxon>
        <taxon>Apogonoidei</taxon>
        <taxon>Apogonidae</taxon>
        <taxon>Apogoninae</taxon>
        <taxon>Sphaeramia</taxon>
    </lineage>
</organism>
<sequence length="183" mass="18788">MLQAPGSAFQASLYGLQAQGARLQGLCQLKAPCSRLLAPDSTPGSFPLTPGQDSRFLAQGNFRVLGSGLQAPGSRLTVSSRLLGSRFRAPGSNLQAPCSILQAWCQLRASGSRLQDPCSGPGVSKGLSFSGSVIGSRLQFAGSRFHAPGSRVQAPGSWLGISSGLRAPGPRVSGSGFFPCSGL</sequence>
<reference evidence="1" key="1">
    <citation type="submission" date="2019-06" db="EMBL/GenBank/DDBJ databases">
        <authorList>
            <consortium name="Wellcome Sanger Institute Data Sharing"/>
        </authorList>
    </citation>
    <scope>NUCLEOTIDE SEQUENCE [LARGE SCALE GENOMIC DNA]</scope>
</reference>
<evidence type="ECO:0000313" key="1">
    <source>
        <dbReference type="Ensembl" id="ENSSORP00005041350.1"/>
    </source>
</evidence>
<dbReference type="AlphaFoldDB" id="A0A673BHY7"/>
<reference evidence="1" key="3">
    <citation type="submission" date="2025-09" db="UniProtKB">
        <authorList>
            <consortium name="Ensembl"/>
        </authorList>
    </citation>
    <scope>IDENTIFICATION</scope>
</reference>
<evidence type="ECO:0000313" key="2">
    <source>
        <dbReference type="Proteomes" id="UP000472271"/>
    </source>
</evidence>
<proteinExistence type="predicted"/>
<keyword evidence="2" id="KW-1185">Reference proteome</keyword>
<dbReference type="Proteomes" id="UP000472271">
    <property type="component" value="Chromosome 4"/>
</dbReference>
<dbReference type="InParanoid" id="A0A673BHY7"/>
<name>A0A673BHY7_9TELE</name>
<protein>
    <submittedName>
        <fullName evidence="1">Uncharacterized protein</fullName>
    </submittedName>
</protein>